<dbReference type="Gene3D" id="3.60.70.12">
    <property type="entry name" value="L-amino peptidase D-ALA esterase/amidase"/>
    <property type="match status" value="1"/>
</dbReference>
<dbReference type="GeneID" id="37028354"/>
<dbReference type="FunFam" id="3.30.2330.10:FF:000001">
    <property type="entry name" value="Arginine biosynthesis bifunctional protein ArgJ, mitochondrial"/>
    <property type="match status" value="1"/>
</dbReference>
<comment type="catalytic activity">
    <reaction evidence="10">
        <text>N(2)-acetyl-L-ornithine + L-glutamate = N-acetyl-L-glutamate + L-ornithine</text>
        <dbReference type="Rhea" id="RHEA:15349"/>
        <dbReference type="ChEBI" id="CHEBI:29985"/>
        <dbReference type="ChEBI" id="CHEBI:44337"/>
        <dbReference type="ChEBI" id="CHEBI:46911"/>
        <dbReference type="ChEBI" id="CHEBI:57805"/>
        <dbReference type="EC" id="2.3.1.35"/>
    </reaction>
</comment>
<dbReference type="EC" id="2.3.1.1" evidence="10"/>
<dbReference type="NCBIfam" id="TIGR00120">
    <property type="entry name" value="ArgJ"/>
    <property type="match status" value="1"/>
</dbReference>
<dbReference type="GO" id="GO:0004042">
    <property type="term" value="F:L-glutamate N-acetyltransferase activity"/>
    <property type="evidence" value="ECO:0007669"/>
    <property type="project" value="UniProtKB-UniRule"/>
</dbReference>
<evidence type="ECO:0000256" key="1">
    <source>
        <dbReference type="ARBA" id="ARBA00004305"/>
    </source>
</evidence>
<feature type="binding site" evidence="10">
    <location>
        <position position="747"/>
    </location>
    <ligand>
        <name>substrate</name>
    </ligand>
</feature>
<dbReference type="Pfam" id="PF10315">
    <property type="entry name" value="Aim19"/>
    <property type="match status" value="1"/>
</dbReference>
<dbReference type="GO" id="GO:0005759">
    <property type="term" value="C:mitochondrial matrix"/>
    <property type="evidence" value="ECO:0007669"/>
    <property type="project" value="UniProtKB-SubCell"/>
</dbReference>
<feature type="site" description="Cleavage; by autolysis" evidence="10">
    <location>
        <begin position="490"/>
        <end position="491"/>
    </location>
</feature>
<organism evidence="12 13">
    <name type="scientific">Jaminaea rosea</name>
    <dbReference type="NCBI Taxonomy" id="1569628"/>
    <lineage>
        <taxon>Eukaryota</taxon>
        <taxon>Fungi</taxon>
        <taxon>Dikarya</taxon>
        <taxon>Basidiomycota</taxon>
        <taxon>Ustilaginomycotina</taxon>
        <taxon>Exobasidiomycetes</taxon>
        <taxon>Microstromatales</taxon>
        <taxon>Microstromatales incertae sedis</taxon>
        <taxon>Jaminaea</taxon>
    </lineage>
</organism>
<keyword evidence="4 10" id="KW-0028">Amino-acid biosynthesis</keyword>
<name>A0A316UMM8_9BASI</name>
<dbReference type="Proteomes" id="UP000245884">
    <property type="component" value="Unassembled WGS sequence"/>
</dbReference>
<evidence type="ECO:0000256" key="7">
    <source>
        <dbReference type="ARBA" id="ARBA00023128"/>
    </source>
</evidence>
<dbReference type="FunFam" id="3.10.20.340:FF:000002">
    <property type="entry name" value="Arginine biosynthesis bifunctional protein ArgJ, mitochondrial"/>
    <property type="match status" value="1"/>
</dbReference>
<accession>A0A316UMM8</accession>
<keyword evidence="9 10" id="KW-0012">Acyltransferase</keyword>
<comment type="subcellular location">
    <subcellularLocation>
        <location evidence="1 10">Mitochondrion matrix</location>
    </subcellularLocation>
</comment>
<dbReference type="Gene3D" id="3.30.2330.10">
    <property type="entry name" value="arginine biosynthesis bifunctional protein suprefamily"/>
    <property type="match status" value="1"/>
</dbReference>
<evidence type="ECO:0000256" key="9">
    <source>
        <dbReference type="ARBA" id="ARBA00023315"/>
    </source>
</evidence>
<dbReference type="PANTHER" id="PTHR23100:SF0">
    <property type="entry name" value="ARGININE BIOSYNTHESIS BIFUNCTIONAL PROTEIN ARGJ, MITOCHONDRIAL"/>
    <property type="match status" value="1"/>
</dbReference>
<keyword evidence="3 10" id="KW-0055">Arginine biosynthesis</keyword>
<dbReference type="HAMAP" id="MF_01106">
    <property type="entry name" value="ArgJ"/>
    <property type="match status" value="1"/>
</dbReference>
<dbReference type="RefSeq" id="XP_025361128.1">
    <property type="nucleotide sequence ID" value="XM_025506531.1"/>
</dbReference>
<dbReference type="OrthoDB" id="2017946at2759"/>
<comment type="subunit">
    <text evidence="10">Heterodimer of an alpha and a beta chain.</text>
</comment>
<dbReference type="GO" id="GO:0006526">
    <property type="term" value="P:L-arginine biosynthetic process"/>
    <property type="evidence" value="ECO:0007669"/>
    <property type="project" value="UniProtKB-UniRule"/>
</dbReference>
<dbReference type="FunFam" id="3.60.70.12:FF:000006">
    <property type="entry name" value="Arginine biosynthesis bifunctional protein ArgJ, mitochondrial"/>
    <property type="match status" value="1"/>
</dbReference>
<evidence type="ECO:0000256" key="6">
    <source>
        <dbReference type="ARBA" id="ARBA00022813"/>
    </source>
</evidence>
<dbReference type="STRING" id="1569628.A0A316UMM8"/>
<proteinExistence type="inferred from homology"/>
<comment type="pathway">
    <text evidence="10">Amino-acid biosynthesis; L-arginine biosynthesis; L-ornithine and N-acetyl-L-glutamate from L-glutamate and N(2)-acetyl-L-ornithine (cyclic): step 1/1.</text>
</comment>
<feature type="region of interest" description="Disordered" evidence="11">
    <location>
        <begin position="287"/>
        <end position="308"/>
    </location>
</feature>
<feature type="site" description="Involved in the stabilization of negative charge on the oxyanion by the formation of the oxyanion hole" evidence="10">
    <location>
        <position position="399"/>
    </location>
</feature>
<feature type="binding site" evidence="10">
    <location>
        <position position="469"/>
    </location>
    <ligand>
        <name>substrate</name>
    </ligand>
</feature>
<comment type="pathway">
    <text evidence="10">Amino-acid biosynthesis; L-arginine biosynthesis; N(2)-acetyl-L-ornithine from L-glutamate: step 1/4.</text>
</comment>
<dbReference type="GO" id="GO:0006592">
    <property type="term" value="P:ornithine biosynthetic process"/>
    <property type="evidence" value="ECO:0007669"/>
    <property type="project" value="TreeGrafter"/>
</dbReference>
<feature type="region of interest" description="Disordered" evidence="11">
    <location>
        <begin position="189"/>
        <end position="211"/>
    </location>
</feature>
<comment type="similarity">
    <text evidence="2 10">Belongs to the ArgJ family.</text>
</comment>
<sequence>MTSTPNNPASPSSPSPIISLAKRGAQDPLYAYGLSALFWASVPVSFLSAHSDARSPRLASSSGHAAAAKSPLAKALDAHSLDTVKTAGQKVASPKTILRGGLAPFWQLAGIGSLIGLGGYITSQGDPLNGAGTVTAWSLLYLAFHGYPTLRAGKPWPIALTLSTAVVGAGVHGIHYFDRTSWRGAIPGLSESATSSSSDRAKPFASSTTTSQSSSAVPALMLLSTAIAARRGAVRTAATSSASMTRYSSTSSKATRFVKPLDPSTIPRGFAAAYGYAGIKAAISPKPVPDANAGPPPSPSASTAATTTPKPDLALIVSTTSKPAAAAGTFTKNVFKAAPVVLSSEIIAQVGRARSILVNSGCANAVTGQQGLEDAKRCDSEVARLLKSSQEDKTVLLSTGVIGVPLPMPAIEAKLPDLAEQIQQQGEVSSPEQWHETSRAFMTTDTFPKLRTRVFQLDGQEYRMLGIDKGAGMIHPNMAGPSSAGGALHATLLGLIATDAPIHPTALQSALNHAVARSFNCISVDGDMSTNDTILALANNHAQVPDSQLLTESSASYAQFRDVLTRFCIELAQLIVRDGEGAEKFVEVQVKGAPNWETAHAVAGSVSTSALVKCALHGGDANWGRILCAVGYAKLPAGESEGAAKGWSIDPAKVTVRFLPPSTAASVSGANGEAFKPLVVLKNGAPQPVDETEAGRLLALEDIVIEVDLQGGAWADVNGGKEAKASATYWTCDFSKEYVAINGDYRS</sequence>
<keyword evidence="5 10" id="KW-0808">Transferase</keyword>
<feature type="site" description="Involved in the stabilization of negative charge on the oxyanion by the formation of the oxyanion hole" evidence="10">
    <location>
        <position position="400"/>
    </location>
</feature>
<evidence type="ECO:0000313" key="13">
    <source>
        <dbReference type="Proteomes" id="UP000245884"/>
    </source>
</evidence>
<feature type="active site" description="Nucleophile" evidence="10">
    <location>
        <position position="491"/>
    </location>
</feature>
<evidence type="ECO:0000256" key="2">
    <source>
        <dbReference type="ARBA" id="ARBA00006774"/>
    </source>
</evidence>
<dbReference type="InterPro" id="IPR002813">
    <property type="entry name" value="Arg_biosynth_ArgJ"/>
</dbReference>
<feature type="binding site" evidence="10">
    <location>
        <position position="742"/>
    </location>
    <ligand>
        <name>substrate</name>
    </ligand>
</feature>
<comment type="function">
    <text evidence="10">Catalyzes two activities which are involved in the cyclic version of arginine biosynthesis: the synthesis of acetylglutamate from glutamate and acetyl-CoA, and of ornithine by transacetylation between acetylornithine and glutamate.</text>
</comment>
<evidence type="ECO:0000256" key="5">
    <source>
        <dbReference type="ARBA" id="ARBA00022679"/>
    </source>
</evidence>
<dbReference type="GO" id="GO:0004358">
    <property type="term" value="F:L-glutamate N-acetyltransferase activity, acting on acetyl-L-ornithine as donor"/>
    <property type="evidence" value="ECO:0007669"/>
    <property type="project" value="UniProtKB-UniRule"/>
</dbReference>
<dbReference type="Pfam" id="PF01960">
    <property type="entry name" value="ArgJ"/>
    <property type="match status" value="1"/>
</dbReference>
<keyword evidence="7 10" id="KW-0496">Mitochondrion</keyword>
<dbReference type="NCBIfam" id="NF003802">
    <property type="entry name" value="PRK05388.1"/>
    <property type="match status" value="1"/>
</dbReference>
<dbReference type="EC" id="2.3.1.35" evidence="10"/>
<dbReference type="AlphaFoldDB" id="A0A316UMM8"/>
<keyword evidence="6 10" id="KW-0068">Autocatalytic cleavage</keyword>
<evidence type="ECO:0000256" key="3">
    <source>
        <dbReference type="ARBA" id="ARBA00022571"/>
    </source>
</evidence>
<dbReference type="InterPro" id="IPR019419">
    <property type="entry name" value="AIM19"/>
</dbReference>
<feature type="chain" id="PRO_5023553971" description="Arginine biosynthesis bifunctional protein ArgJ alpha chain" evidence="10">
    <location>
        <begin position="1"/>
        <end position="490"/>
    </location>
</feature>
<dbReference type="InterPro" id="IPR016117">
    <property type="entry name" value="ArgJ-like_dom_sf"/>
</dbReference>
<evidence type="ECO:0000256" key="10">
    <source>
        <dbReference type="HAMAP-Rule" id="MF_03124"/>
    </source>
</evidence>
<dbReference type="InterPro" id="IPR042195">
    <property type="entry name" value="ArgJ_beta_C"/>
</dbReference>
<comment type="PTM">
    <text evidence="10">The alpha and beta chains are autoproteolytically processed from a single precursor protein within the mitochondrion.</text>
</comment>
<evidence type="ECO:0000256" key="8">
    <source>
        <dbReference type="ARBA" id="ARBA00023268"/>
    </source>
</evidence>
<dbReference type="SUPFAM" id="SSF56266">
    <property type="entry name" value="DmpA/ArgJ-like"/>
    <property type="match status" value="1"/>
</dbReference>
<dbReference type="EMBL" id="KZ819671">
    <property type="protein sequence ID" value="PWN26516.1"/>
    <property type="molecule type" value="Genomic_DNA"/>
</dbReference>
<dbReference type="Gene3D" id="3.10.20.340">
    <property type="entry name" value="ArgJ beta chain, C-terminal domain"/>
    <property type="match status" value="1"/>
</dbReference>
<evidence type="ECO:0000256" key="11">
    <source>
        <dbReference type="SAM" id="MobiDB-lite"/>
    </source>
</evidence>
<gene>
    <name evidence="12" type="ORF">BDZ90DRAFT_233142</name>
</gene>
<protein>
    <recommendedName>
        <fullName evidence="10">Arginine biosynthesis bifunctional protein ArgJ, mitochondrial</fullName>
    </recommendedName>
    <domain>
        <recommendedName>
            <fullName evidence="10">Glutamate N-acetyltransferase</fullName>
            <shortName evidence="10">GAT</shortName>
            <ecNumber evidence="10">2.3.1.35</ecNumber>
        </recommendedName>
        <alternativeName>
            <fullName evidence="10">Ornithine acetyltransferase</fullName>
            <shortName evidence="10">OATase</shortName>
        </alternativeName>
        <alternativeName>
            <fullName evidence="10">Ornithine transacetylase</fullName>
        </alternativeName>
    </domain>
    <domain>
        <recommendedName>
            <fullName evidence="10">Amino-acid acetyltransferase</fullName>
            <ecNumber evidence="10">2.3.1.1</ecNumber>
        </recommendedName>
        <alternativeName>
            <fullName evidence="10">N-acetylglutamate synthase</fullName>
            <shortName evidence="10">AGS</shortName>
        </alternativeName>
    </domain>
    <component>
        <recommendedName>
            <fullName evidence="10">Arginine biosynthesis bifunctional protein ArgJ alpha chain</fullName>
        </recommendedName>
    </component>
    <component>
        <recommendedName>
            <fullName evidence="10">Arginine biosynthesis bifunctional protein ArgJ beta chain</fullName>
        </recommendedName>
    </component>
</protein>
<keyword evidence="13" id="KW-1185">Reference proteome</keyword>
<feature type="chain" id="PRO_5023553972" description="Arginine biosynthesis bifunctional protein ArgJ beta chain" evidence="10">
    <location>
        <begin position="491"/>
        <end position="747"/>
    </location>
</feature>
<reference evidence="12 13" key="1">
    <citation type="journal article" date="2018" name="Mol. Biol. Evol.">
        <title>Broad Genomic Sampling Reveals a Smut Pathogenic Ancestry of the Fungal Clade Ustilaginomycotina.</title>
        <authorList>
            <person name="Kijpornyongpan T."/>
            <person name="Mondo S.J."/>
            <person name="Barry K."/>
            <person name="Sandor L."/>
            <person name="Lee J."/>
            <person name="Lipzen A."/>
            <person name="Pangilinan J."/>
            <person name="LaButti K."/>
            <person name="Hainaut M."/>
            <person name="Henrissat B."/>
            <person name="Grigoriev I.V."/>
            <person name="Spatafora J.W."/>
            <person name="Aime M.C."/>
        </authorList>
    </citation>
    <scope>NUCLEOTIDE SEQUENCE [LARGE SCALE GENOMIC DNA]</scope>
    <source>
        <strain evidence="12 13">MCA 5214</strain>
    </source>
</reference>
<feature type="binding site" evidence="10">
    <location>
        <position position="580"/>
    </location>
    <ligand>
        <name>substrate</name>
    </ligand>
</feature>
<comment type="catalytic activity">
    <reaction evidence="10">
        <text>L-glutamate + acetyl-CoA = N-acetyl-L-glutamate + CoA + H(+)</text>
        <dbReference type="Rhea" id="RHEA:24292"/>
        <dbReference type="ChEBI" id="CHEBI:15378"/>
        <dbReference type="ChEBI" id="CHEBI:29985"/>
        <dbReference type="ChEBI" id="CHEBI:44337"/>
        <dbReference type="ChEBI" id="CHEBI:57287"/>
        <dbReference type="ChEBI" id="CHEBI:57288"/>
        <dbReference type="EC" id="2.3.1.1"/>
    </reaction>
</comment>
<feature type="binding site" evidence="10">
    <location>
        <position position="443"/>
    </location>
    <ligand>
        <name>substrate</name>
    </ligand>
</feature>
<dbReference type="CDD" id="cd02152">
    <property type="entry name" value="OAT"/>
    <property type="match status" value="1"/>
</dbReference>
<dbReference type="PANTHER" id="PTHR23100">
    <property type="entry name" value="ARGININE BIOSYNTHESIS BIFUNCTIONAL PROTEIN ARGJ"/>
    <property type="match status" value="1"/>
</dbReference>
<evidence type="ECO:0000313" key="12">
    <source>
        <dbReference type="EMBL" id="PWN26516.1"/>
    </source>
</evidence>
<feature type="binding site" evidence="10">
    <location>
        <position position="491"/>
    </location>
    <ligand>
        <name>substrate</name>
    </ligand>
</feature>
<evidence type="ECO:0000256" key="4">
    <source>
        <dbReference type="ARBA" id="ARBA00022605"/>
    </source>
</evidence>
<keyword evidence="8 10" id="KW-0511">Multifunctional enzyme</keyword>
<dbReference type="UniPathway" id="UPA00068">
    <property type="reaction ID" value="UER00106"/>
</dbReference>